<gene>
    <name evidence="1" type="ORF">E5329_03835</name>
</gene>
<dbReference type="Proteomes" id="UP000304953">
    <property type="component" value="Unassembled WGS sequence"/>
</dbReference>
<evidence type="ECO:0000313" key="2">
    <source>
        <dbReference type="Proteomes" id="UP000304953"/>
    </source>
</evidence>
<keyword evidence="2" id="KW-1185">Reference proteome</keyword>
<comment type="caution">
    <text evidence="1">The sequence shown here is derived from an EMBL/GenBank/DDBJ whole genome shotgun (WGS) entry which is preliminary data.</text>
</comment>
<organism evidence="1 2">
    <name type="scientific">Petralouisia muris</name>
    <dbReference type="NCBI Taxonomy" id="3032872"/>
    <lineage>
        <taxon>Bacteria</taxon>
        <taxon>Bacillati</taxon>
        <taxon>Bacillota</taxon>
        <taxon>Clostridia</taxon>
        <taxon>Lachnospirales</taxon>
        <taxon>Lachnospiraceae</taxon>
        <taxon>Petralouisia</taxon>
    </lineage>
</organism>
<evidence type="ECO:0000313" key="1">
    <source>
        <dbReference type="EMBL" id="TGY97746.1"/>
    </source>
</evidence>
<keyword evidence="1" id="KW-0547">Nucleotide-binding</keyword>
<protein>
    <submittedName>
        <fullName evidence="1">ATP-binding cassette domain-containing protein</fullName>
    </submittedName>
</protein>
<sequence>MEILQTKSLKRYYHTPSGLVHALDGVSLSIPEGEFAAVTGSSGSGKTTLLNMLGGLDYPTEGDLAPHCGDHWRRCIYREFPKQ</sequence>
<dbReference type="EMBL" id="SRYA01000005">
    <property type="protein sequence ID" value="TGY97746.1"/>
    <property type="molecule type" value="Genomic_DNA"/>
</dbReference>
<reference evidence="1" key="1">
    <citation type="submission" date="2019-04" db="EMBL/GenBank/DDBJ databases">
        <title>Microbes associate with the intestines of laboratory mice.</title>
        <authorList>
            <person name="Navarre W."/>
            <person name="Wong E."/>
            <person name="Huang K."/>
            <person name="Tropini C."/>
            <person name="Ng K."/>
            <person name="Yu B."/>
        </authorList>
    </citation>
    <scope>NUCLEOTIDE SEQUENCE</scope>
    <source>
        <strain evidence="1">NM01_1-7b</strain>
    </source>
</reference>
<proteinExistence type="predicted"/>
<accession>A0AC61S0G2</accession>
<name>A0AC61S0G2_9FIRM</name>
<keyword evidence="1" id="KW-0067">ATP-binding</keyword>